<dbReference type="AlphaFoldDB" id="A0AA97AIQ4"/>
<proteinExistence type="predicted"/>
<accession>A0AA97AIQ4</accession>
<keyword evidence="1" id="KW-0472">Membrane</keyword>
<dbReference type="EMBL" id="CP053586">
    <property type="protein sequence ID" value="WNZ25799.1"/>
    <property type="molecule type" value="Genomic_DNA"/>
</dbReference>
<dbReference type="RefSeq" id="WP_316431966.1">
    <property type="nucleotide sequence ID" value="NZ_CP053586.1"/>
</dbReference>
<keyword evidence="1" id="KW-0812">Transmembrane</keyword>
<feature type="transmembrane region" description="Helical" evidence="1">
    <location>
        <begin position="6"/>
        <end position="23"/>
    </location>
</feature>
<keyword evidence="1" id="KW-1133">Transmembrane helix</keyword>
<organism evidence="2">
    <name type="scientific">Leptolyngbya sp. NK1-12</name>
    <dbReference type="NCBI Taxonomy" id="2547451"/>
    <lineage>
        <taxon>Bacteria</taxon>
        <taxon>Bacillati</taxon>
        <taxon>Cyanobacteriota</taxon>
        <taxon>Cyanophyceae</taxon>
        <taxon>Leptolyngbyales</taxon>
        <taxon>Leptolyngbyaceae</taxon>
        <taxon>Leptolyngbya group</taxon>
        <taxon>Leptolyngbya</taxon>
    </lineage>
</organism>
<reference evidence="2" key="1">
    <citation type="submission" date="2020-05" db="EMBL/GenBank/DDBJ databases">
        <authorList>
            <person name="Zhu T."/>
            <person name="Keshari N."/>
            <person name="Lu X."/>
        </authorList>
    </citation>
    <scope>NUCLEOTIDE SEQUENCE</scope>
    <source>
        <strain evidence="2">NK1-12</strain>
    </source>
</reference>
<sequence>MNALTLFVLILNFVILFSILGKHQDKVERRLKRIEFYMDLVVDHLELDRFPEEVKQIALNADPRQRLKAVKLYQEKTGATFQEAVKAVEKVSGRSFRS</sequence>
<evidence type="ECO:0000256" key="1">
    <source>
        <dbReference type="SAM" id="Phobius"/>
    </source>
</evidence>
<evidence type="ECO:0000313" key="2">
    <source>
        <dbReference type="EMBL" id="WNZ25799.1"/>
    </source>
</evidence>
<name>A0AA97AIQ4_9CYAN</name>
<protein>
    <submittedName>
        <fullName evidence="2">Uncharacterized protein</fullName>
    </submittedName>
</protein>
<gene>
    <name evidence="2" type="ORF">HJG54_25155</name>
</gene>